<reference evidence="3" key="1">
    <citation type="submission" date="2024-07" db="EMBL/GenBank/DDBJ databases">
        <authorList>
            <person name="Yu S.T."/>
        </authorList>
    </citation>
    <scope>NUCLEOTIDE SEQUENCE</scope>
    <source>
        <strain evidence="3">Y1</strain>
    </source>
</reference>
<protein>
    <recommendedName>
        <fullName evidence="4">Integral membrane protein</fullName>
    </recommendedName>
</protein>
<keyword evidence="2" id="KW-0472">Membrane</keyword>
<name>A0AB39TG84_9ACTN</name>
<dbReference type="AlphaFoldDB" id="A0AB39TG84"/>
<keyword evidence="2" id="KW-0812">Transmembrane</keyword>
<accession>A0AB39TG84</accession>
<feature type="transmembrane region" description="Helical" evidence="2">
    <location>
        <begin position="89"/>
        <end position="105"/>
    </location>
</feature>
<proteinExistence type="predicted"/>
<gene>
    <name evidence="3" type="ORF">AB2U05_06880</name>
</gene>
<feature type="region of interest" description="Disordered" evidence="1">
    <location>
        <begin position="141"/>
        <end position="172"/>
    </location>
</feature>
<feature type="transmembrane region" description="Helical" evidence="2">
    <location>
        <begin position="111"/>
        <end position="130"/>
    </location>
</feature>
<dbReference type="RefSeq" id="WP_369182734.1">
    <property type="nucleotide sequence ID" value="NZ_CP163445.1"/>
</dbReference>
<dbReference type="EMBL" id="CP163445">
    <property type="protein sequence ID" value="XDQ78218.1"/>
    <property type="molecule type" value="Genomic_DNA"/>
</dbReference>
<evidence type="ECO:0000313" key="3">
    <source>
        <dbReference type="EMBL" id="XDQ78218.1"/>
    </source>
</evidence>
<evidence type="ECO:0008006" key="4">
    <source>
        <dbReference type="Google" id="ProtNLM"/>
    </source>
</evidence>
<keyword evidence="2" id="KW-1133">Transmembrane helix</keyword>
<evidence type="ECO:0000256" key="1">
    <source>
        <dbReference type="SAM" id="MobiDB-lite"/>
    </source>
</evidence>
<sequence>MSPSPPAAAPAPALAAAPRWPLILLRAAATAVALLALLQVESAGSFLNGAFDALAAHAHTATALAAAVLVQLAAAVLVRWPGRGPLRPLGAAAGLAAAVVGQIGAGYGRALGVHVVLGTLLVSGVLFALVDAWRLPLPARAGHPAKDGADGEGEGDGGGRLPRPGGPLEVAQ</sequence>
<evidence type="ECO:0000256" key="2">
    <source>
        <dbReference type="SAM" id="Phobius"/>
    </source>
</evidence>
<feature type="transmembrane region" description="Helical" evidence="2">
    <location>
        <begin position="58"/>
        <end position="77"/>
    </location>
</feature>
<feature type="compositionally biased region" description="Low complexity" evidence="1">
    <location>
        <begin position="161"/>
        <end position="172"/>
    </location>
</feature>
<organism evidence="3">
    <name type="scientific">Streptomyces sp. Y1</name>
    <dbReference type="NCBI Taxonomy" id="3238634"/>
    <lineage>
        <taxon>Bacteria</taxon>
        <taxon>Bacillati</taxon>
        <taxon>Actinomycetota</taxon>
        <taxon>Actinomycetes</taxon>
        <taxon>Kitasatosporales</taxon>
        <taxon>Streptomycetaceae</taxon>
        <taxon>Streptomyces</taxon>
    </lineage>
</organism>